<dbReference type="Proteomes" id="UP000003755">
    <property type="component" value="Unassembled WGS sequence"/>
</dbReference>
<organism evidence="1 2">
    <name type="scientific">Blautia hansenii DSM 20583</name>
    <dbReference type="NCBI Taxonomy" id="537007"/>
    <lineage>
        <taxon>Bacteria</taxon>
        <taxon>Bacillati</taxon>
        <taxon>Bacillota</taxon>
        <taxon>Clostridia</taxon>
        <taxon>Lachnospirales</taxon>
        <taxon>Lachnospiraceae</taxon>
        <taxon>Blautia</taxon>
    </lineage>
</organism>
<dbReference type="HOGENOM" id="CLU_2166060_0_0_9"/>
<dbReference type="EMBL" id="ABYU02000016">
    <property type="protein sequence ID" value="EEX21822.1"/>
    <property type="molecule type" value="Genomic_DNA"/>
</dbReference>
<accession>C9L7S7</accession>
<evidence type="ECO:0000313" key="2">
    <source>
        <dbReference type="Proteomes" id="UP000003755"/>
    </source>
</evidence>
<comment type="caution">
    <text evidence="1">The sequence shown here is derived from an EMBL/GenBank/DDBJ whole genome shotgun (WGS) entry which is preliminary data.</text>
</comment>
<dbReference type="STRING" id="537007.BLAHAN_05447"/>
<gene>
    <name evidence="1" type="ORF">BLAHAN_05447</name>
</gene>
<name>C9L7S7_BLAHA</name>
<proteinExistence type="predicted"/>
<keyword evidence="2" id="KW-1185">Reference proteome</keyword>
<dbReference type="RefSeq" id="WP_003020593.1">
    <property type="nucleotide sequence ID" value="NZ_CP022413.2"/>
</dbReference>
<dbReference type="KEGG" id="bhan:CGC63_09475"/>
<reference evidence="1" key="1">
    <citation type="submission" date="2009-09" db="EMBL/GenBank/DDBJ databases">
        <authorList>
            <person name="Weinstock G."/>
            <person name="Sodergren E."/>
            <person name="Clifton S."/>
            <person name="Fulton L."/>
            <person name="Fulton B."/>
            <person name="Courtney L."/>
            <person name="Fronick C."/>
            <person name="Harrison M."/>
            <person name="Strong C."/>
            <person name="Farmer C."/>
            <person name="Delahaunty K."/>
            <person name="Markovic C."/>
            <person name="Hall O."/>
            <person name="Minx P."/>
            <person name="Tomlinson C."/>
            <person name="Mitreva M."/>
            <person name="Nelson J."/>
            <person name="Hou S."/>
            <person name="Wollam A."/>
            <person name="Pepin K.H."/>
            <person name="Johnson M."/>
            <person name="Bhonagiri V."/>
            <person name="Nash W.E."/>
            <person name="Warren W."/>
            <person name="Chinwalla A."/>
            <person name="Mardis E.R."/>
            <person name="Wilson R.K."/>
        </authorList>
    </citation>
    <scope>NUCLEOTIDE SEQUENCE [LARGE SCALE GENOMIC DNA]</scope>
    <source>
        <strain evidence="1">DSM 20583</strain>
    </source>
</reference>
<protein>
    <submittedName>
        <fullName evidence="1">Uncharacterized protein</fullName>
    </submittedName>
</protein>
<sequence length="110" mass="13171">MKNVKRWFENDNEAYEISEGNGFLDARTDIVHYLIVEPHSGTNNRWMLRITTRVAFDRWANSTGFEKFFTTEIELCEFLQAAQLDIYKELLRYLSKEYEELEEAFNIECN</sequence>
<dbReference type="AlphaFoldDB" id="C9L7S7"/>
<evidence type="ECO:0000313" key="1">
    <source>
        <dbReference type="EMBL" id="EEX21822.1"/>
    </source>
</evidence>